<evidence type="ECO:0000313" key="3">
    <source>
        <dbReference type="Proteomes" id="UP000661649"/>
    </source>
</evidence>
<dbReference type="InterPro" id="IPR026881">
    <property type="entry name" value="WYL_dom"/>
</dbReference>
<dbReference type="Proteomes" id="UP000661649">
    <property type="component" value="Unassembled WGS sequence"/>
</dbReference>
<dbReference type="Pfam" id="PF13280">
    <property type="entry name" value="WYL"/>
    <property type="match status" value="1"/>
</dbReference>
<reference evidence="2 3" key="1">
    <citation type="submission" date="2020-08" db="EMBL/GenBank/DDBJ databases">
        <title>Genome public.</title>
        <authorList>
            <person name="Liu C."/>
            <person name="Sun Q."/>
        </authorList>
    </citation>
    <scope>NUCLEOTIDE SEQUENCE [LARGE SCALE GENOMIC DNA]</scope>
    <source>
        <strain evidence="2 3">3_YM_SP_D4_24.mj</strain>
    </source>
</reference>
<sequence length="333" mass="39872">MKEKNESKEKNKTRNEDKNEGKIIRVLEIYTRLLNGAVINKEEEAERYGVAKRSIQRDIDSIREYLRRTDNKSGVYDLVNYDYRKKGYCLEHIYKVKLKSSEILAICKILLESRSMTKREMTDILDKLIECCVPLENQRVIKDLILNEEFHYIEPQHKTVFIDKMWNIGQAIREHQYIEIEYKKMKGKETVTRKLKPVAIMFSEYYFYLTAFIDDKKLREDFNILNDSFPTIYRMDRIHSLKILKEKFNIPYKDRFEEGEFRKRIQFMYGGPLRKVRFKYSGISVEVVLDRLPTARILHEDESGYTIEAEVFGEGIKMWIRSQGELISEVSYR</sequence>
<feature type="domain" description="WYL" evidence="1">
    <location>
        <begin position="168"/>
        <end position="242"/>
    </location>
</feature>
<dbReference type="PANTHER" id="PTHR34580:SF1">
    <property type="entry name" value="PROTEIN PAFC"/>
    <property type="match status" value="1"/>
</dbReference>
<name>A0ABR7P8X9_9FIRM</name>
<evidence type="ECO:0000259" key="1">
    <source>
        <dbReference type="Pfam" id="PF13280"/>
    </source>
</evidence>
<protein>
    <submittedName>
        <fullName evidence="2">WYL domain-containing protein</fullName>
    </submittedName>
</protein>
<organism evidence="2 3">
    <name type="scientific">Blautia stercoris</name>
    <dbReference type="NCBI Taxonomy" id="871664"/>
    <lineage>
        <taxon>Bacteria</taxon>
        <taxon>Bacillati</taxon>
        <taxon>Bacillota</taxon>
        <taxon>Clostridia</taxon>
        <taxon>Lachnospirales</taxon>
        <taxon>Lachnospiraceae</taxon>
        <taxon>Blautia</taxon>
    </lineage>
</organism>
<dbReference type="EMBL" id="JACRTP010000001">
    <property type="protein sequence ID" value="MBC8627768.1"/>
    <property type="molecule type" value="Genomic_DNA"/>
</dbReference>
<gene>
    <name evidence="2" type="ORF">H8712_03915</name>
</gene>
<keyword evidence="3" id="KW-1185">Reference proteome</keyword>
<evidence type="ECO:0000313" key="2">
    <source>
        <dbReference type="EMBL" id="MBC8627768.1"/>
    </source>
</evidence>
<proteinExistence type="predicted"/>
<dbReference type="RefSeq" id="WP_187558341.1">
    <property type="nucleotide sequence ID" value="NZ_JACRTP010000001.1"/>
</dbReference>
<dbReference type="InterPro" id="IPR051534">
    <property type="entry name" value="CBASS_pafABC_assoc_protein"/>
</dbReference>
<dbReference type="PANTHER" id="PTHR34580">
    <property type="match status" value="1"/>
</dbReference>
<accession>A0ABR7P8X9</accession>
<comment type="caution">
    <text evidence="2">The sequence shown here is derived from an EMBL/GenBank/DDBJ whole genome shotgun (WGS) entry which is preliminary data.</text>
</comment>
<dbReference type="PROSITE" id="PS52050">
    <property type="entry name" value="WYL"/>
    <property type="match status" value="1"/>
</dbReference>